<dbReference type="InterPro" id="IPR005094">
    <property type="entry name" value="Endonuclease_MobA/VirD2"/>
</dbReference>
<organism evidence="3">
    <name type="scientific">termite gut metagenome</name>
    <dbReference type="NCBI Taxonomy" id="433724"/>
    <lineage>
        <taxon>unclassified sequences</taxon>
        <taxon>metagenomes</taxon>
        <taxon>organismal metagenomes</taxon>
    </lineage>
</organism>
<gene>
    <name evidence="3" type="ORF">EZS27_011122</name>
</gene>
<feature type="region of interest" description="Disordered" evidence="1">
    <location>
        <begin position="290"/>
        <end position="315"/>
    </location>
</feature>
<protein>
    <recommendedName>
        <fullName evidence="2">MobA/VirD2-like nuclease domain-containing protein</fullName>
    </recommendedName>
</protein>
<sequence length="315" mass="36399">MIAKAKAIAHGSRAIEYAMRESKKGDLIALNLIQNETPDKIYQEFVEAQKYNSRCKNKFIRIEIGIAPQDEGKLTNTELAKICWEFSRKFGFGNHQWIACTHKDTDNLHLHIIVNRMSIDNKVYQTDFISKRAGKIAEEISRQMGLTIANEVQRKEKYRPDVMSFERMMARSRIEQAAKEVLKKRPKTLKDFTVEMQKRGVAVIEAKNKKGNTYGLRFFGDDQTFKASQIGKEFGYRTLLNTFSENRQEEYQTRNQVNNQSIGFGTSIIGDVLSGIGSILPLDCVNPDDDYNPTVAEEEKRRRKLKKRRKYGRQL</sequence>
<dbReference type="Pfam" id="PF03432">
    <property type="entry name" value="Relaxase"/>
    <property type="match status" value="1"/>
</dbReference>
<comment type="caution">
    <text evidence="3">The sequence shown here is derived from an EMBL/GenBank/DDBJ whole genome shotgun (WGS) entry which is preliminary data.</text>
</comment>
<dbReference type="EMBL" id="SNRY01000416">
    <property type="protein sequence ID" value="KAA6341031.1"/>
    <property type="molecule type" value="Genomic_DNA"/>
</dbReference>
<evidence type="ECO:0000259" key="2">
    <source>
        <dbReference type="Pfam" id="PF03432"/>
    </source>
</evidence>
<evidence type="ECO:0000313" key="3">
    <source>
        <dbReference type="EMBL" id="KAA6341031.1"/>
    </source>
</evidence>
<dbReference type="AlphaFoldDB" id="A0A5J4S6X3"/>
<feature type="domain" description="MobA/VirD2-like nuclease" evidence="2">
    <location>
        <begin position="17"/>
        <end position="146"/>
    </location>
</feature>
<feature type="compositionally biased region" description="Basic residues" evidence="1">
    <location>
        <begin position="301"/>
        <end position="315"/>
    </location>
</feature>
<accession>A0A5J4S6X3</accession>
<reference evidence="3" key="1">
    <citation type="submission" date="2019-03" db="EMBL/GenBank/DDBJ databases">
        <title>Single cell metagenomics reveals metabolic interactions within the superorganism composed of flagellate Streblomastix strix and complex community of Bacteroidetes bacteria on its surface.</title>
        <authorList>
            <person name="Treitli S.C."/>
            <person name="Kolisko M."/>
            <person name="Husnik F."/>
            <person name="Keeling P."/>
            <person name="Hampl V."/>
        </authorList>
    </citation>
    <scope>NUCLEOTIDE SEQUENCE</scope>
    <source>
        <strain evidence="3">STM</strain>
    </source>
</reference>
<evidence type="ECO:0000256" key="1">
    <source>
        <dbReference type="SAM" id="MobiDB-lite"/>
    </source>
</evidence>
<proteinExistence type="predicted"/>
<name>A0A5J4S6X3_9ZZZZ</name>